<evidence type="ECO:0000313" key="1">
    <source>
        <dbReference type="EMBL" id="QJW84610.1"/>
    </source>
</evidence>
<gene>
    <name evidence="1" type="ORF">HK414_15815</name>
</gene>
<dbReference type="Proteomes" id="UP000500826">
    <property type="component" value="Chromosome"/>
</dbReference>
<name>A0ABX6P3I6_9BURK</name>
<organism evidence="1 2">
    <name type="scientific">Ramlibacter terrae</name>
    <dbReference type="NCBI Taxonomy" id="2732511"/>
    <lineage>
        <taxon>Bacteria</taxon>
        <taxon>Pseudomonadati</taxon>
        <taxon>Pseudomonadota</taxon>
        <taxon>Betaproteobacteria</taxon>
        <taxon>Burkholderiales</taxon>
        <taxon>Comamonadaceae</taxon>
        <taxon>Ramlibacter</taxon>
    </lineage>
</organism>
<accession>A0ABX6P3I6</accession>
<dbReference type="EMBL" id="CP053418">
    <property type="protein sequence ID" value="QJW84610.1"/>
    <property type="molecule type" value="Genomic_DNA"/>
</dbReference>
<evidence type="ECO:0008006" key="3">
    <source>
        <dbReference type="Google" id="ProtNLM"/>
    </source>
</evidence>
<evidence type="ECO:0000313" key="2">
    <source>
        <dbReference type="Proteomes" id="UP000500826"/>
    </source>
</evidence>
<keyword evidence="2" id="KW-1185">Reference proteome</keyword>
<protein>
    <recommendedName>
        <fullName evidence="3">Secreted protein</fullName>
    </recommendedName>
</protein>
<reference evidence="1 2" key="1">
    <citation type="submission" date="2020-05" db="EMBL/GenBank/DDBJ databases">
        <title>Ramlibacter rhizophilus sp. nov., isolated from rhizosphere soil of national flower Mugunghwa from South Korea.</title>
        <authorList>
            <person name="Zheng-Fei Y."/>
            <person name="Huan T."/>
        </authorList>
    </citation>
    <scope>NUCLEOTIDE SEQUENCE [LARGE SCALE GENOMIC DNA]</scope>
    <source>
        <strain evidence="1 2">H242</strain>
    </source>
</reference>
<reference evidence="1 2" key="2">
    <citation type="submission" date="2020-05" db="EMBL/GenBank/DDBJ databases">
        <authorList>
            <person name="Khan S.A."/>
            <person name="Jeon C.O."/>
            <person name="Chun B.H."/>
        </authorList>
    </citation>
    <scope>NUCLEOTIDE SEQUENCE [LARGE SCALE GENOMIC DNA]</scope>
    <source>
        <strain evidence="1 2">H242</strain>
    </source>
</reference>
<proteinExistence type="predicted"/>
<sequence length="57" mass="5657">MTLALACNCTLALAAVMAVPCAPTIRPPVASTSMVEALPLPVVVREAFSSTSLAAAG</sequence>